<dbReference type="SUPFAM" id="SSF53474">
    <property type="entry name" value="alpha/beta-Hydrolases"/>
    <property type="match status" value="1"/>
</dbReference>
<evidence type="ECO:0000256" key="1">
    <source>
        <dbReference type="SAM" id="MobiDB-lite"/>
    </source>
</evidence>
<dbReference type="InterPro" id="IPR010427">
    <property type="entry name" value="DUF1023"/>
</dbReference>
<feature type="compositionally biased region" description="Basic and acidic residues" evidence="1">
    <location>
        <begin position="576"/>
        <end position="590"/>
    </location>
</feature>
<feature type="region of interest" description="Disordered" evidence="1">
    <location>
        <begin position="566"/>
        <end position="590"/>
    </location>
</feature>
<dbReference type="EMBL" id="BAABKN010000009">
    <property type="protein sequence ID" value="GAA4733138.1"/>
    <property type="molecule type" value="Genomic_DNA"/>
</dbReference>
<keyword evidence="4" id="KW-1185">Reference proteome</keyword>
<evidence type="ECO:0000313" key="4">
    <source>
        <dbReference type="Proteomes" id="UP001499882"/>
    </source>
</evidence>
<evidence type="ECO:0000259" key="2">
    <source>
        <dbReference type="Pfam" id="PF06259"/>
    </source>
</evidence>
<dbReference type="Pfam" id="PF06259">
    <property type="entry name" value="Abhydrolase_8"/>
    <property type="match status" value="1"/>
</dbReference>
<dbReference type="Proteomes" id="UP001499882">
    <property type="component" value="Unassembled WGS sequence"/>
</dbReference>
<proteinExistence type="predicted"/>
<gene>
    <name evidence="3" type="ORF">GCM10023350_15760</name>
</gene>
<feature type="domain" description="DUF1023" evidence="2">
    <location>
        <begin position="312"/>
        <end position="486"/>
    </location>
</feature>
<comment type="caution">
    <text evidence="3">The sequence shown here is derived from an EMBL/GenBank/DDBJ whole genome shotgun (WGS) entry which is preliminary data.</text>
</comment>
<name>A0ABP8YPF5_9ACTN</name>
<sequence length="590" mass="62290">MSGVVTLPPLPREVPELDAEPASIREYAADLLAASTQVDELGSFVAGDARIADWTGLGATAYHDAIRPTGRRADAMSLALRGVARRVDQHAAALQSLLDRRAALSDERGQLVATIGGLRDRVAGATADEAPAIQAACDDCAARVAAYEVDLDRWITDLMAEEEAIQEAFSRVLTLDQVERAYGGSADPADAALDSMPGPSASSRDVNSWWDALTRDQQLAIIAASPGAIGNRDGIPPWARDAANTVSLDRDLADWGNLEDQGLLSDDERQWLDNARAAQDAVATIERGIDPQTLDGVASQLYLYDPTAFDGDGAVAVAAGDLATAHDLAVTVPGFGTDAQSAPYQADRALDLYEATRSVDGTGGVATMFWIGYDAPDDLPWEAERWDGAGVVSEDLAPAGGDRLADLLDGLRDSRDGDPAHLTAIGHSYGSTTTGHAAHDEGIPVDDLVFVGSPGVGGETDDVGDTGIDPDHVWAGSNSRDPIADLGNHGWLHLESALGGPGLGDDPAEDDFGANRFQAESTSRPDFLDVGEHSRYFDHGSESLYNLSQIVSGNYDAVLTAGPVTDPWYAGPQDPEWDRDPTDRDTLDGQ</sequence>
<accession>A0ABP8YPF5</accession>
<protein>
    <recommendedName>
        <fullName evidence="2">DUF1023 domain-containing protein</fullName>
    </recommendedName>
</protein>
<dbReference type="InterPro" id="IPR029058">
    <property type="entry name" value="AB_hydrolase_fold"/>
</dbReference>
<organism evidence="3 4">
    <name type="scientific">Nocardioides endophyticus</name>
    <dbReference type="NCBI Taxonomy" id="1353775"/>
    <lineage>
        <taxon>Bacteria</taxon>
        <taxon>Bacillati</taxon>
        <taxon>Actinomycetota</taxon>
        <taxon>Actinomycetes</taxon>
        <taxon>Propionibacteriales</taxon>
        <taxon>Nocardioidaceae</taxon>
        <taxon>Nocardioides</taxon>
    </lineage>
</organism>
<reference evidence="4" key="1">
    <citation type="journal article" date="2019" name="Int. J. Syst. Evol. Microbiol.">
        <title>The Global Catalogue of Microorganisms (GCM) 10K type strain sequencing project: providing services to taxonomists for standard genome sequencing and annotation.</title>
        <authorList>
            <consortium name="The Broad Institute Genomics Platform"/>
            <consortium name="The Broad Institute Genome Sequencing Center for Infectious Disease"/>
            <person name="Wu L."/>
            <person name="Ma J."/>
        </authorList>
    </citation>
    <scope>NUCLEOTIDE SEQUENCE [LARGE SCALE GENOMIC DNA]</scope>
    <source>
        <strain evidence="4">JCM 18532</strain>
    </source>
</reference>
<evidence type="ECO:0000313" key="3">
    <source>
        <dbReference type="EMBL" id="GAA4733138.1"/>
    </source>
</evidence>